<comment type="caution">
    <text evidence="8">The sequence shown here is derived from an EMBL/GenBank/DDBJ whole genome shotgun (WGS) entry which is preliminary data.</text>
</comment>
<evidence type="ECO:0000256" key="4">
    <source>
        <dbReference type="ARBA" id="ARBA00023157"/>
    </source>
</evidence>
<evidence type="ECO:0000256" key="2">
    <source>
        <dbReference type="ARBA" id="ARBA00022729"/>
    </source>
</evidence>
<dbReference type="PANTHER" id="PTHR42800:SF1">
    <property type="entry name" value="EXOINULINASE INUD (AFU_ORTHOLOGUE AFUA_5G00480)"/>
    <property type="match status" value="1"/>
</dbReference>
<dbReference type="InterPro" id="IPR013320">
    <property type="entry name" value="ConA-like_dom_sf"/>
</dbReference>
<keyword evidence="2" id="KW-0732">Signal</keyword>
<dbReference type="SMART" id="SM00560">
    <property type="entry name" value="LamGL"/>
    <property type="match status" value="1"/>
</dbReference>
<dbReference type="CDD" id="cd18622">
    <property type="entry name" value="GH32_Inu-like"/>
    <property type="match status" value="1"/>
</dbReference>
<dbReference type="OrthoDB" id="9759709at2"/>
<gene>
    <name evidence="8" type="ORF">DS745_07310</name>
</gene>
<feature type="domain" description="SLH" evidence="7">
    <location>
        <begin position="2409"/>
        <end position="2466"/>
    </location>
</feature>
<name>A0A4Q0VUT4_9BACI</name>
<evidence type="ECO:0000256" key="5">
    <source>
        <dbReference type="ARBA" id="ARBA00023295"/>
    </source>
</evidence>
<dbReference type="InterPro" id="IPR001362">
    <property type="entry name" value="Glyco_hydro_32"/>
</dbReference>
<dbReference type="Pfam" id="PF00251">
    <property type="entry name" value="Glyco_hydro_32N"/>
    <property type="match status" value="2"/>
</dbReference>
<evidence type="ECO:0000256" key="6">
    <source>
        <dbReference type="SAM" id="MobiDB-lite"/>
    </source>
</evidence>
<evidence type="ECO:0000313" key="8">
    <source>
        <dbReference type="EMBL" id="RXJ02193.1"/>
    </source>
</evidence>
<dbReference type="Pfam" id="PF13385">
    <property type="entry name" value="Laminin_G_3"/>
    <property type="match status" value="1"/>
</dbReference>
<accession>A0A4Q0VUT4</accession>
<dbReference type="SMART" id="SM00640">
    <property type="entry name" value="Glyco_32"/>
    <property type="match status" value="2"/>
</dbReference>
<comment type="similarity">
    <text evidence="1">Belongs to the glycosyl hydrolase 32 family.</text>
</comment>
<dbReference type="Pfam" id="PF00395">
    <property type="entry name" value="SLH"/>
    <property type="match status" value="3"/>
</dbReference>
<dbReference type="PROSITE" id="PS00609">
    <property type="entry name" value="GLYCOSYL_HYDROL_F32"/>
    <property type="match status" value="1"/>
</dbReference>
<dbReference type="SUPFAM" id="SSF75005">
    <property type="entry name" value="Arabinanase/levansucrase/invertase"/>
    <property type="match status" value="2"/>
</dbReference>
<feature type="region of interest" description="Disordered" evidence="6">
    <location>
        <begin position="2009"/>
        <end position="2066"/>
    </location>
</feature>
<dbReference type="Gene3D" id="2.60.120.560">
    <property type="entry name" value="Exo-inulinase, domain 1"/>
    <property type="match status" value="2"/>
</dbReference>
<dbReference type="PANTHER" id="PTHR42800">
    <property type="entry name" value="EXOINULINASE INUD (AFU_ORTHOLOGUE AFUA_5G00480)"/>
    <property type="match status" value="1"/>
</dbReference>
<evidence type="ECO:0000313" key="9">
    <source>
        <dbReference type="Proteomes" id="UP000290649"/>
    </source>
</evidence>
<reference evidence="8 9" key="1">
    <citation type="journal article" date="2019" name="Int. J. Syst. Evol. Microbiol.">
        <title>Anaerobacillus alkaliphilus sp. nov., a novel alkaliphilic and moderately halophilic bacterium.</title>
        <authorList>
            <person name="Borsodi A.K."/>
            <person name="Aszalos J.M."/>
            <person name="Bihari P."/>
            <person name="Nagy I."/>
            <person name="Schumann P."/>
            <person name="Sproer C."/>
            <person name="Kovacs A.L."/>
            <person name="Boka K."/>
            <person name="Dobosy P."/>
            <person name="Ovari M."/>
            <person name="Szili-Kovacs T."/>
            <person name="Toth E."/>
        </authorList>
    </citation>
    <scope>NUCLEOTIDE SEQUENCE [LARGE SCALE GENOMIC DNA]</scope>
    <source>
        <strain evidence="8 9">B16-10</strain>
    </source>
</reference>
<keyword evidence="9" id="KW-1185">Reference proteome</keyword>
<dbReference type="InterPro" id="IPR018053">
    <property type="entry name" value="Glyco_hydro_32_AS"/>
</dbReference>
<dbReference type="InterPro" id="IPR023296">
    <property type="entry name" value="Glyco_hydro_beta-prop_sf"/>
</dbReference>
<dbReference type="SUPFAM" id="SSF49899">
    <property type="entry name" value="Concanavalin A-like lectins/glucanases"/>
    <property type="match status" value="3"/>
</dbReference>
<dbReference type="InterPro" id="IPR001119">
    <property type="entry name" value="SLH_dom"/>
</dbReference>
<feature type="domain" description="SLH" evidence="7">
    <location>
        <begin position="2280"/>
        <end position="2339"/>
    </location>
</feature>
<proteinExistence type="inferred from homology"/>
<organism evidence="8 9">
    <name type="scientific">Anaerobacillus alkaliphilus</name>
    <dbReference type="NCBI Taxonomy" id="1548597"/>
    <lineage>
        <taxon>Bacteria</taxon>
        <taxon>Bacillati</taxon>
        <taxon>Bacillota</taxon>
        <taxon>Bacilli</taxon>
        <taxon>Bacillales</taxon>
        <taxon>Bacillaceae</taxon>
        <taxon>Anaerobacillus</taxon>
    </lineage>
</organism>
<protein>
    <recommendedName>
        <fullName evidence="7">SLH domain-containing protein</fullName>
    </recommendedName>
</protein>
<evidence type="ECO:0000256" key="3">
    <source>
        <dbReference type="ARBA" id="ARBA00022801"/>
    </source>
</evidence>
<dbReference type="InterPro" id="IPR013189">
    <property type="entry name" value="Glyco_hydro_32_C"/>
</dbReference>
<dbReference type="Gene3D" id="2.115.10.20">
    <property type="entry name" value="Glycosyl hydrolase domain, family 43"/>
    <property type="match status" value="2"/>
</dbReference>
<dbReference type="GO" id="GO:0004575">
    <property type="term" value="F:sucrose alpha-glucosidase activity"/>
    <property type="evidence" value="ECO:0007669"/>
    <property type="project" value="TreeGrafter"/>
</dbReference>
<dbReference type="CDD" id="cd08996">
    <property type="entry name" value="GH32_FFase"/>
    <property type="match status" value="1"/>
</dbReference>
<keyword evidence="4" id="KW-1015">Disulfide bond</keyword>
<dbReference type="PROSITE" id="PS51272">
    <property type="entry name" value="SLH"/>
    <property type="match status" value="3"/>
</dbReference>
<dbReference type="Gene3D" id="2.60.120.200">
    <property type="match status" value="1"/>
</dbReference>
<dbReference type="InterPro" id="IPR006558">
    <property type="entry name" value="LamG-like"/>
</dbReference>
<dbReference type="RefSeq" id="WP_129077608.1">
    <property type="nucleotide sequence ID" value="NZ_QOUX01000026.1"/>
</dbReference>
<evidence type="ECO:0000259" key="7">
    <source>
        <dbReference type="PROSITE" id="PS51272"/>
    </source>
</evidence>
<dbReference type="InterPro" id="IPR013148">
    <property type="entry name" value="Glyco_hydro_32_N"/>
</dbReference>
<dbReference type="GO" id="GO:0005987">
    <property type="term" value="P:sucrose catabolic process"/>
    <property type="evidence" value="ECO:0007669"/>
    <property type="project" value="TreeGrafter"/>
</dbReference>
<dbReference type="EMBL" id="QOUX01000026">
    <property type="protein sequence ID" value="RXJ02193.1"/>
    <property type="molecule type" value="Genomic_DNA"/>
</dbReference>
<dbReference type="Gene3D" id="2.60.120.260">
    <property type="entry name" value="Galactose-binding domain-like"/>
    <property type="match status" value="3"/>
</dbReference>
<keyword evidence="3" id="KW-0378">Hydrolase</keyword>
<feature type="domain" description="SLH" evidence="7">
    <location>
        <begin position="2341"/>
        <end position="2403"/>
    </location>
</feature>
<evidence type="ECO:0000256" key="1">
    <source>
        <dbReference type="ARBA" id="ARBA00009902"/>
    </source>
</evidence>
<dbReference type="Proteomes" id="UP000290649">
    <property type="component" value="Unassembled WGS sequence"/>
</dbReference>
<dbReference type="GO" id="GO:0005737">
    <property type="term" value="C:cytoplasm"/>
    <property type="evidence" value="ECO:0007669"/>
    <property type="project" value="TreeGrafter"/>
</dbReference>
<sequence length="2466" mass="275851">MVTWKVKKSWKKPLNKGMFVLLALLLVVQTFFPALALANEENHSVAFEIINPSFETGDLTGWTVIEGEAFGDESISNETTWWAEEIPFNKEGEYFLSGWKTGEDKTGILRSSTFTLGGTGWITFRLGGGKNTDLVHVNVYNASTNELVAQYGNTEFCDCHFPHIDQGMNLANMVQYRADLSVHVGTDLYLEIVDQAVNDWGVIFADAFFTYHEAVPTEGILATSLYAPPTEEEPPVIGEPIGGGSPDASYYDEAYRPQFHFSPEKNWMNDPNGMVYLDGEYHLFYQHNPTDKVWGPMYWGHAISRDLVNWEHMPIALYPDENGFIWSGSAVVDKDNTSGFGIAGQTPLVAIFSYELGNDNQTVGLAYSNDKGRTWEKYEGNPVIQMPNELKLGNGGDGVFRDPKVFWHDDTNQWVFVIASGKQVDFYTSTNLKDWNKVSRFTNPTGIDLGIWECSDLLYMPVDTTGDGNPDSSKWVLITSVANGPTGGQGMGYFVGEFDGQQFVADQNEITWLDHGADIYAGVTWSNTPNDRPILIGWMSPPRYAGNTPTSPWRSAMTLPRELKLVKTDSGFALRQAPVTELTSLRGEKYSWENETVESVSTLLSTIQGDTLEIIAEFDLNETTANEFGFKVRKQGEQYTTIGFDGSSVYVDRKKSGVVNFHEDFAAKHSASFDGSIETLKYHIFVDRSSVEVFVNDGELVFTEQIFPDPNSKDIELFGDTGVIKLKNLEVYQLNKAEFTPGYQNEFKRSFGHYPSQMNVDALPTTIENPNFETGDTTGWVTYGSAFQGVVSNQANFWGGPFNHEGTYHAWGFAGAKRDDRSDLRTGIMKSSVFKLDGNGSINFLVGGGQDLNNLYVSLIRATDGKELFRTTGRNTEQYRRVSWNASEHIGEPMFIKIVDHHSGGFGHINVDDFQVYNSSEDVIPNEILNPGFETGNLTGWTVLDGTYDDSDVTSEVHYWHPEPINKEGNYHLWGKDHKTAKIKSSHFVLAGTGEISFLIGGGNNIETQYVALMSASDDTELMRQTNEWFDDSENYHRVVWDASEYIGEELYLLIVDNDESGGWSHINVDDFRVLTHGKIAHWSFDEAEGNLALDQVNNVEDNVHYVFNQAIDKPSTDPLWREGVSGNALLFDGYSTFIQRDANDFAKVTDALTIEAWVAPRAYEWGNEGKMSVIVNQHNMSKNEGFLLGMHRHGSWSFQAGINGEWVEVWADEAKPLEKFKWSHIVATFDKQNSVMKLYLNGELVGETRTPIQANIAPSTEPLLIGKHNQAAVINGTFTANMFNGLVDELKIHNGTFSSEKVIEIYTSYASSFENGEHPVPNLEMDRSRYDGDRHRPQYHFISPEHWMNEPHAPFYFEGKYHIFYQHNPQGPYWNHIHWGHAVSDDMIHWEDMPVALAPEGNSVTPDGVWSGDATFDENGLPVLLFTAGDDSKFPNQMTGLARSTFAVDGDVNLPNWEMHDQPVTVQAPNLPAEQGQVWYGQFRDPYVWKDGDTWYQLVGSGIRNGDQSVGGTALLYTSTDLVNWTYQKPFFVGDYRNYPETGQVWELPVFLPLKDNDGNDTGKHVFLINPWYGSYSPHNVKYVWHWIGTWDKETLTFTPDHTEPKIFDFGEHFTGPSGFVNHDGRSILFSIAQDRRSEQAHYDAGWAHNAGLPLSLTLRHNGELGIEPIKELQSLRNQQLVSFENKSVLEANELLSTVQGDLLEIILVVENQDASEFGIKVRKSAQGEEETLIYYNYENSTYMIDRNKSSLDPDVRKGVHGDVMELDGENLRLHIYLDRSMVEAYANNFRSITSRVYPTRFDALGLELWSKEGQVTIKSMEVWELQSAYGPTVPAHWPTEEAVPSYKTLPNHDFQTGDLSGWVVVEGNAFTDAHITGQYDWGWGGPFNQAHTSVDPSHYHYWGFHPDRGGDGATGVMKSQNFILGGNGNIDFLIAGGNIPDQLYVALVRASNDEYLMKATGHNSEQYRRVYWDASEYVGEELYIKVVDQATGGWGHINLDNVNVQVDPSTEFEGGYGDPGEGAPPVDEEPNPGEGTPPGDADPNPGSGDGSTPPISNPVPPVHVDLGSKLPKSVYDIIVEKRNGKNVAVVKVNNEKFTQWINQSERVDKVTIELDSSTKEGVDVRLPAQAVKLVSSKNSNAQIEVNTKDVAYRLPVKEINVDKLAQQLGGNAEDLVISIVMIETTDTSGAVAKGKLKVVAKIVEFKVYASTSEREVELKGFNAFVEREIVGEKVFNAKTSTAVQLMDDGSIRPVPTVFDGNRAIFKSKTNSKYTIVENTVTFPDITADYWAKETIETLASKYIFRGFEDGQFKPRNATTRVQVALLITRSLGLTSDTIYNGQFSDVKGTEWFVKDIMPAVETGIIRGSNGQFRPHDEITREEAAAMFARALRYVQYDQAKLDTTKQLSLYKDANNISSWARVDVEYLLQAGVMTGRSNESFGGKAVNNRAETAALLTKFLKAVG</sequence>
<dbReference type="Pfam" id="PF08244">
    <property type="entry name" value="Glyco_hydro_32C"/>
    <property type="match status" value="2"/>
</dbReference>
<keyword evidence="5" id="KW-0326">Glycosidase</keyword>